<accession>A0A6J5KQQ5</accession>
<evidence type="ECO:0000313" key="1">
    <source>
        <dbReference type="EMBL" id="CAB4124728.1"/>
    </source>
</evidence>
<dbReference type="EMBL" id="LR796179">
    <property type="protein sequence ID" value="CAB4124728.1"/>
    <property type="molecule type" value="Genomic_DNA"/>
</dbReference>
<name>A0A6J5KQQ5_9CAUD</name>
<sequence>MQIDQHSLIQAANHYANRQDSFASGKAQICLNLATTLDQYGGFVSEKQANFATNLIKWSIPHQAQVVRPIALPKLYALVKNQNLTLHLGECKLVLFGSGVVGVVNPVFGMGTYGVINADGSLSKLAKCPDSVVAILKDVEVRGLEAVKEIGRATGRCSICSRTLTDPKSIELGIGSTCIKRFANYRESSLFVSDSVAIVATQ</sequence>
<dbReference type="InterPro" id="IPR046053">
    <property type="entry name" value="DUF6011"/>
</dbReference>
<organism evidence="1">
    <name type="scientific">uncultured Caudovirales phage</name>
    <dbReference type="NCBI Taxonomy" id="2100421"/>
    <lineage>
        <taxon>Viruses</taxon>
        <taxon>Duplodnaviria</taxon>
        <taxon>Heunggongvirae</taxon>
        <taxon>Uroviricota</taxon>
        <taxon>Caudoviricetes</taxon>
        <taxon>Peduoviridae</taxon>
        <taxon>Maltschvirus</taxon>
        <taxon>Maltschvirus maltsch</taxon>
    </lineage>
</organism>
<gene>
    <name evidence="1" type="ORF">UFOVP65_26</name>
</gene>
<protein>
    <submittedName>
        <fullName evidence="1">Uncharacterized protein</fullName>
    </submittedName>
</protein>
<proteinExistence type="predicted"/>
<dbReference type="Pfam" id="PF19474">
    <property type="entry name" value="DUF6011"/>
    <property type="match status" value="1"/>
</dbReference>
<reference evidence="1" key="1">
    <citation type="submission" date="2020-04" db="EMBL/GenBank/DDBJ databases">
        <authorList>
            <person name="Chiriac C."/>
            <person name="Salcher M."/>
            <person name="Ghai R."/>
            <person name="Kavagutti S V."/>
        </authorList>
    </citation>
    <scope>NUCLEOTIDE SEQUENCE</scope>
</reference>